<accession>A0A0S4JPW4</accession>
<evidence type="ECO:0000256" key="1">
    <source>
        <dbReference type="SAM" id="MobiDB-lite"/>
    </source>
</evidence>
<evidence type="ECO:0000313" key="2">
    <source>
        <dbReference type="EMBL" id="CUG93580.1"/>
    </source>
</evidence>
<dbReference type="VEuPathDB" id="TriTrypDB:BSAL_43595"/>
<dbReference type="AlphaFoldDB" id="A0A0S4JPW4"/>
<dbReference type="Proteomes" id="UP000051952">
    <property type="component" value="Unassembled WGS sequence"/>
</dbReference>
<sequence>MAYVATSYVWGTSSFATPPVRYEATEAARVAAEVANQQQEDVLNLSVGVDPLSSPTGPSRTAKGCMSNGTDDDATNHSYRKTTSASSPQMGTTLNSTARRTQRSSGGGTTNNNNDRWGVVDPYGSSEFMSDAAAAAHQQWYSDKRGIAKMYVQEVSERLTLLELEERKADGLRQALLQDPLSTFAASTVLTDEQEMLLQSLRLRMSVLSNDDEEGLEDWAFTVDPVTNKRIRRGVKDMERVRLDRELDQQVASLDARMDAVRATRRRKHHHSCESPKASSTRSAPQVVMENAAPEEWYE</sequence>
<feature type="region of interest" description="Disordered" evidence="1">
    <location>
        <begin position="262"/>
        <end position="299"/>
    </location>
</feature>
<dbReference type="EMBL" id="CYKH01002164">
    <property type="protein sequence ID" value="CUG93580.1"/>
    <property type="molecule type" value="Genomic_DNA"/>
</dbReference>
<name>A0A0S4JPW4_BODSA</name>
<organism evidence="2 3">
    <name type="scientific">Bodo saltans</name>
    <name type="common">Flagellated protozoan</name>
    <dbReference type="NCBI Taxonomy" id="75058"/>
    <lineage>
        <taxon>Eukaryota</taxon>
        <taxon>Discoba</taxon>
        <taxon>Euglenozoa</taxon>
        <taxon>Kinetoplastea</taxon>
        <taxon>Metakinetoplastina</taxon>
        <taxon>Eubodonida</taxon>
        <taxon>Bodonidae</taxon>
        <taxon>Bodo</taxon>
    </lineage>
</organism>
<protein>
    <submittedName>
        <fullName evidence="2">Uncharacterized protein</fullName>
    </submittedName>
</protein>
<keyword evidence="3" id="KW-1185">Reference proteome</keyword>
<feature type="compositionally biased region" description="Polar residues" evidence="1">
    <location>
        <begin position="81"/>
        <end position="95"/>
    </location>
</feature>
<reference evidence="3" key="1">
    <citation type="submission" date="2015-09" db="EMBL/GenBank/DDBJ databases">
        <authorList>
            <consortium name="Pathogen Informatics"/>
        </authorList>
    </citation>
    <scope>NUCLEOTIDE SEQUENCE [LARGE SCALE GENOMIC DNA]</scope>
    <source>
        <strain evidence="3">Lake Konstanz</strain>
    </source>
</reference>
<proteinExistence type="predicted"/>
<feature type="region of interest" description="Disordered" evidence="1">
    <location>
        <begin position="49"/>
        <end position="118"/>
    </location>
</feature>
<gene>
    <name evidence="2" type="ORF">BSAL_43595</name>
</gene>
<evidence type="ECO:0000313" key="3">
    <source>
        <dbReference type="Proteomes" id="UP000051952"/>
    </source>
</evidence>